<dbReference type="EMBL" id="JRYR02000001">
    <property type="protein sequence ID" value="OHX67372.1"/>
    <property type="molecule type" value="Genomic_DNA"/>
</dbReference>
<evidence type="ECO:0000313" key="1">
    <source>
        <dbReference type="EMBL" id="OHX67372.1"/>
    </source>
</evidence>
<keyword evidence="2" id="KW-1185">Reference proteome</keyword>
<protein>
    <submittedName>
        <fullName evidence="1">Uncharacterized protein</fullName>
    </submittedName>
</protein>
<name>A0A1S1Z2A9_FLAPC</name>
<sequence length="229" mass="26674">MQELKNFLALSPFLQKFGEAVKLFEQHSNNTIKVKYFKSSTSKVMPELLKELQELSSDEVEITPVEELPTKEEKQKEVYTVIKSFQEYPEELQKVVAYKDEKYRELQKVRNGLLECATVEKRAEAIDEVKALFEVNAELWKEVDHYVDHGKFQDKNPIEVETKKEGETALEMQRKLNNIRSSLSKSKKRLEGIKAKYGEESPKYLSAVSKQEKLIAIKEDLEQRLKSLI</sequence>
<dbReference type="AlphaFoldDB" id="A0A1S1Z2A9"/>
<accession>A0A1S1Z2A9</accession>
<dbReference type="STRING" id="915059.NH26_13975"/>
<reference evidence="1 2" key="1">
    <citation type="journal article" date="2012" name="Int. J. Syst. Evol. Microbiol.">
        <title>Flammeovirga pacifica sp. nov., isolated from deep-sea sediment.</title>
        <authorList>
            <person name="Xu H."/>
            <person name="Fu Y."/>
            <person name="Yang N."/>
            <person name="Ding Z."/>
            <person name="Lai Q."/>
            <person name="Zeng R."/>
        </authorList>
    </citation>
    <scope>NUCLEOTIDE SEQUENCE [LARGE SCALE GENOMIC DNA]</scope>
    <source>
        <strain evidence="2">DSM 24597 / LMG 26175 / WPAGA1</strain>
    </source>
</reference>
<gene>
    <name evidence="1" type="ORF">NH26_13975</name>
</gene>
<dbReference type="Proteomes" id="UP000179797">
    <property type="component" value="Unassembled WGS sequence"/>
</dbReference>
<dbReference type="RefSeq" id="WP_044228994.1">
    <property type="nucleotide sequence ID" value="NZ_JRYR02000001.1"/>
</dbReference>
<organism evidence="1 2">
    <name type="scientific">Flammeovirga pacifica</name>
    <dbReference type="NCBI Taxonomy" id="915059"/>
    <lineage>
        <taxon>Bacteria</taxon>
        <taxon>Pseudomonadati</taxon>
        <taxon>Bacteroidota</taxon>
        <taxon>Cytophagia</taxon>
        <taxon>Cytophagales</taxon>
        <taxon>Flammeovirgaceae</taxon>
        <taxon>Flammeovirga</taxon>
    </lineage>
</organism>
<evidence type="ECO:0000313" key="2">
    <source>
        <dbReference type="Proteomes" id="UP000179797"/>
    </source>
</evidence>
<proteinExistence type="predicted"/>
<comment type="caution">
    <text evidence="1">The sequence shown here is derived from an EMBL/GenBank/DDBJ whole genome shotgun (WGS) entry which is preliminary data.</text>
</comment>